<dbReference type="EC" id="5.5.1.-" evidence="2"/>
<organism evidence="2 3">
    <name type="scientific">Bartonella choladocola</name>
    <dbReference type="NCBI Taxonomy" id="2750995"/>
    <lineage>
        <taxon>Bacteria</taxon>
        <taxon>Pseudomonadati</taxon>
        <taxon>Pseudomonadota</taxon>
        <taxon>Alphaproteobacteria</taxon>
        <taxon>Hyphomicrobiales</taxon>
        <taxon>Bartonellaceae</taxon>
        <taxon>Bartonella</taxon>
    </lineage>
</organism>
<dbReference type="OrthoDB" id="9787654at2"/>
<proteinExistence type="predicted"/>
<dbReference type="EMBL" id="CP015625">
    <property type="protein sequence ID" value="AQT46519.1"/>
    <property type="molecule type" value="Genomic_DNA"/>
</dbReference>
<sequence>MLDNNKFLPPRLFDAHMHFYNTVANTATTPFKVPVADVNSYQQKMAELNIEKVAVVQSMLYGTDNSVMLHGVEALGLKRACAIAVTKADAPKKLWQDLDNKGVRGLRAFMLFDPLLQWSELVELSKRLADIGWQLHLQMDGRKLPQYRDIISQIACPLVIDHVGKFIPPVKVHSDEFQTLLRLLENENRWVKISGFYETSKTGAPDYEDVTVLARTLVSHIPDRVVWASNWPHPNLQPPPDDLALIELTMRLTDTPEAAEKLFYSNAMRLYGFSKP</sequence>
<dbReference type="GO" id="GO:0016853">
    <property type="term" value="F:isomerase activity"/>
    <property type="evidence" value="ECO:0007669"/>
    <property type="project" value="UniProtKB-KW"/>
</dbReference>
<dbReference type="AlphaFoldDB" id="A0A1U9MFN8"/>
<gene>
    <name evidence="2" type="ORF">BBC0122_003850</name>
</gene>
<dbReference type="Gene3D" id="3.20.20.140">
    <property type="entry name" value="Metal-dependent hydrolases"/>
    <property type="match status" value="1"/>
</dbReference>
<dbReference type="InterPro" id="IPR052358">
    <property type="entry name" value="Aro_Compnd_Degr_Hydrolases"/>
</dbReference>
<feature type="domain" description="Amidohydrolase-related" evidence="1">
    <location>
        <begin position="14"/>
        <end position="273"/>
    </location>
</feature>
<keyword evidence="3" id="KW-1185">Reference proteome</keyword>
<keyword evidence="2" id="KW-0413">Isomerase</keyword>
<accession>A0A1U9MFN8</accession>
<dbReference type="PANTHER" id="PTHR35563:SF2">
    <property type="entry name" value="BARREL METAL-DEPENDENT HYDROLASE, PUTATIVE (AFU_ORTHOLOGUE AFUA_1G16240)-RELATED"/>
    <property type="match status" value="1"/>
</dbReference>
<dbReference type="InterPro" id="IPR032466">
    <property type="entry name" value="Metal_Hydrolase"/>
</dbReference>
<evidence type="ECO:0000259" key="1">
    <source>
        <dbReference type="Pfam" id="PF04909"/>
    </source>
</evidence>
<evidence type="ECO:0000313" key="3">
    <source>
        <dbReference type="Proteomes" id="UP000189632"/>
    </source>
</evidence>
<protein>
    <submittedName>
        <fullName evidence="2">D-galactarolactone isomerase</fullName>
        <ecNumber evidence="2">5.5.1.-</ecNumber>
    </submittedName>
</protein>
<dbReference type="GO" id="GO:0016787">
    <property type="term" value="F:hydrolase activity"/>
    <property type="evidence" value="ECO:0007669"/>
    <property type="project" value="InterPro"/>
</dbReference>
<dbReference type="Proteomes" id="UP000189632">
    <property type="component" value="Chromosome"/>
</dbReference>
<dbReference type="KEGG" id="bapi:BBC0122_003850"/>
<dbReference type="PANTHER" id="PTHR35563">
    <property type="entry name" value="BARREL METAL-DEPENDENT HYDROLASE, PUTATIVE (AFU_ORTHOLOGUE AFUA_1G16240)-RELATED"/>
    <property type="match status" value="1"/>
</dbReference>
<dbReference type="Pfam" id="PF04909">
    <property type="entry name" value="Amidohydro_2"/>
    <property type="match status" value="1"/>
</dbReference>
<dbReference type="InterPro" id="IPR006680">
    <property type="entry name" value="Amidohydro-rel"/>
</dbReference>
<dbReference type="SUPFAM" id="SSF51556">
    <property type="entry name" value="Metallo-dependent hydrolases"/>
    <property type="match status" value="1"/>
</dbReference>
<name>A0A1U9MFN8_9HYPH</name>
<dbReference type="RefSeq" id="WP_077990782.1">
    <property type="nucleotide sequence ID" value="NZ_CP015625.1"/>
</dbReference>
<reference evidence="2 3" key="1">
    <citation type="submission" date="2016-11" db="EMBL/GenBank/DDBJ databases">
        <title>Comparative genomics of Bartonella apis.</title>
        <authorList>
            <person name="Engel P."/>
        </authorList>
    </citation>
    <scope>NUCLEOTIDE SEQUENCE [LARGE SCALE GENOMIC DNA]</scope>
    <source>
        <strain evidence="2 3">BBC0122</strain>
    </source>
</reference>
<evidence type="ECO:0000313" key="2">
    <source>
        <dbReference type="EMBL" id="AQT46519.1"/>
    </source>
</evidence>